<dbReference type="Proteomes" id="UP000712600">
    <property type="component" value="Unassembled WGS sequence"/>
</dbReference>
<gene>
    <name evidence="2" type="ORF">F2Q69_00034717</name>
</gene>
<proteinExistence type="predicted"/>
<reference evidence="2" key="1">
    <citation type="submission" date="2019-12" db="EMBL/GenBank/DDBJ databases">
        <title>Genome sequencing and annotation of Brassica cretica.</title>
        <authorList>
            <person name="Studholme D.J."/>
            <person name="Sarris P."/>
        </authorList>
    </citation>
    <scope>NUCLEOTIDE SEQUENCE</scope>
    <source>
        <strain evidence="2">PFS-109/04</strain>
        <tissue evidence="2">Leaf</tissue>
    </source>
</reference>
<feature type="region of interest" description="Disordered" evidence="1">
    <location>
        <begin position="1"/>
        <end position="20"/>
    </location>
</feature>
<accession>A0A8S9SBN3</accession>
<dbReference type="EMBL" id="QGKX02000004">
    <property type="protein sequence ID" value="KAF3598741.1"/>
    <property type="molecule type" value="Genomic_DNA"/>
</dbReference>
<evidence type="ECO:0000313" key="3">
    <source>
        <dbReference type="Proteomes" id="UP000712600"/>
    </source>
</evidence>
<evidence type="ECO:0000313" key="2">
    <source>
        <dbReference type="EMBL" id="KAF3598741.1"/>
    </source>
</evidence>
<evidence type="ECO:0000256" key="1">
    <source>
        <dbReference type="SAM" id="MobiDB-lite"/>
    </source>
</evidence>
<name>A0A8S9SBN3_BRACR</name>
<organism evidence="2 3">
    <name type="scientific">Brassica cretica</name>
    <name type="common">Mustard</name>
    <dbReference type="NCBI Taxonomy" id="69181"/>
    <lineage>
        <taxon>Eukaryota</taxon>
        <taxon>Viridiplantae</taxon>
        <taxon>Streptophyta</taxon>
        <taxon>Embryophyta</taxon>
        <taxon>Tracheophyta</taxon>
        <taxon>Spermatophyta</taxon>
        <taxon>Magnoliopsida</taxon>
        <taxon>eudicotyledons</taxon>
        <taxon>Gunneridae</taxon>
        <taxon>Pentapetalae</taxon>
        <taxon>rosids</taxon>
        <taxon>malvids</taxon>
        <taxon>Brassicales</taxon>
        <taxon>Brassicaceae</taxon>
        <taxon>Brassiceae</taxon>
        <taxon>Brassica</taxon>
    </lineage>
</organism>
<dbReference type="AlphaFoldDB" id="A0A8S9SBN3"/>
<feature type="compositionally biased region" description="Basic and acidic residues" evidence="1">
    <location>
        <begin position="1"/>
        <end position="10"/>
    </location>
</feature>
<comment type="caution">
    <text evidence="2">The sequence shown here is derived from an EMBL/GenBank/DDBJ whole genome shotgun (WGS) entry which is preliminary data.</text>
</comment>
<feature type="region of interest" description="Disordered" evidence="1">
    <location>
        <begin position="376"/>
        <end position="396"/>
    </location>
</feature>
<protein>
    <submittedName>
        <fullName evidence="2">Uncharacterized protein</fullName>
    </submittedName>
</protein>
<sequence>MGSVQEECRDGSSTSTPPPVDVFTANLHSSLVRSSSLPLPSTVTALTVNTAETNAPPNSSLAQTPMDTVLSVNIVMSESNSPLAQSGSDLSMQNSAMDSPVFTTATITPDNHGSSSLSQDVTELAPTEMSGSIIHVGSSVHVNNSLLPVPPLNQLQVSSIPEVNKSPTTLSVNLDQVTEKFVPSLGSWAKPLYFKPPATPLEPTTPQDYDPAIVGNQLAALWPTLNYEILNKQQVDIDIIPHQKDNNHAKQIVEISPALEHNLEVDVHHLSAPKVDRDDTENLLYATLSSSSLVHQENPTATPNSFNTLSTSVDSQSIPTTAPIMESSLSNIINSEVCETLVVGPLTTTLSHCAFESPSRFTVLRDVDEVVLEPASSLSLTRGRRETKPPTNFQDMEWKTVRRRGKCGRRGRGSYH</sequence>